<dbReference type="AlphaFoldDB" id="A0A5S5BYD1"/>
<dbReference type="RefSeq" id="WP_148783059.1">
    <property type="nucleotide sequence ID" value="NZ_VNHU01000007.1"/>
</dbReference>
<dbReference type="PANTHER" id="PTHR11986">
    <property type="entry name" value="AMINOTRANSFERASE CLASS III"/>
    <property type="match status" value="1"/>
</dbReference>
<evidence type="ECO:0000256" key="2">
    <source>
        <dbReference type="ARBA" id="ARBA00022576"/>
    </source>
</evidence>
<dbReference type="InterPro" id="IPR005814">
    <property type="entry name" value="Aminotrans_3"/>
</dbReference>
<proteinExistence type="inferred from homology"/>
<dbReference type="PROSITE" id="PS00600">
    <property type="entry name" value="AA_TRANSFER_CLASS_3"/>
    <property type="match status" value="1"/>
</dbReference>
<reference evidence="6 7" key="1">
    <citation type="submission" date="2019-07" db="EMBL/GenBank/DDBJ databases">
        <title>Genomic Encyclopedia of Archaeal and Bacterial Type Strains, Phase II (KMG-II): from individual species to whole genera.</title>
        <authorList>
            <person name="Goeker M."/>
        </authorList>
    </citation>
    <scope>NUCLEOTIDE SEQUENCE [LARGE SCALE GENOMIC DNA]</scope>
    <source>
        <strain evidence="6 7">DSM 17527</strain>
    </source>
</reference>
<dbReference type="InterPro" id="IPR015424">
    <property type="entry name" value="PyrdxlP-dep_Trfase"/>
</dbReference>
<dbReference type="Pfam" id="PF00202">
    <property type="entry name" value="Aminotran_3"/>
    <property type="match status" value="1"/>
</dbReference>
<organism evidence="6 7">
    <name type="scientific">Aquimarina intermedia</name>
    <dbReference type="NCBI Taxonomy" id="350814"/>
    <lineage>
        <taxon>Bacteria</taxon>
        <taxon>Pseudomonadati</taxon>
        <taxon>Bacteroidota</taxon>
        <taxon>Flavobacteriia</taxon>
        <taxon>Flavobacteriales</taxon>
        <taxon>Flavobacteriaceae</taxon>
        <taxon>Aquimarina</taxon>
    </lineage>
</organism>
<dbReference type="SUPFAM" id="SSF53383">
    <property type="entry name" value="PLP-dependent transferases"/>
    <property type="match status" value="1"/>
</dbReference>
<dbReference type="Gene3D" id="3.90.1150.10">
    <property type="entry name" value="Aspartate Aminotransferase, domain 1"/>
    <property type="match status" value="1"/>
</dbReference>
<keyword evidence="2 6" id="KW-0032">Aminotransferase</keyword>
<evidence type="ECO:0000256" key="5">
    <source>
        <dbReference type="RuleBase" id="RU003560"/>
    </source>
</evidence>
<comment type="cofactor">
    <cofactor evidence="1">
        <name>pyridoxal 5'-phosphate</name>
        <dbReference type="ChEBI" id="CHEBI:597326"/>
    </cofactor>
</comment>
<comment type="similarity">
    <text evidence="5">Belongs to the class-III pyridoxal-phosphate-dependent aminotransferase family.</text>
</comment>
<dbReference type="InterPro" id="IPR050103">
    <property type="entry name" value="Class-III_PLP-dep_AT"/>
</dbReference>
<evidence type="ECO:0000256" key="1">
    <source>
        <dbReference type="ARBA" id="ARBA00001933"/>
    </source>
</evidence>
<dbReference type="InterPro" id="IPR015422">
    <property type="entry name" value="PyrdxlP-dep_Trfase_small"/>
</dbReference>
<dbReference type="GO" id="GO:0030170">
    <property type="term" value="F:pyridoxal phosphate binding"/>
    <property type="evidence" value="ECO:0007669"/>
    <property type="project" value="InterPro"/>
</dbReference>
<dbReference type="GO" id="GO:0042802">
    <property type="term" value="F:identical protein binding"/>
    <property type="evidence" value="ECO:0007669"/>
    <property type="project" value="TreeGrafter"/>
</dbReference>
<dbReference type="PANTHER" id="PTHR11986:SF79">
    <property type="entry name" value="ACETYLORNITHINE AMINOTRANSFERASE, MITOCHONDRIAL"/>
    <property type="match status" value="1"/>
</dbReference>
<dbReference type="GO" id="GO:0008483">
    <property type="term" value="F:transaminase activity"/>
    <property type="evidence" value="ECO:0007669"/>
    <property type="project" value="UniProtKB-KW"/>
</dbReference>
<keyword evidence="3 6" id="KW-0808">Transferase</keyword>
<dbReference type="FunFam" id="3.40.640.10:FF:000100">
    <property type="entry name" value="Putative acetylornithine aminotransferase"/>
    <property type="match status" value="1"/>
</dbReference>
<evidence type="ECO:0000256" key="3">
    <source>
        <dbReference type="ARBA" id="ARBA00022679"/>
    </source>
</evidence>
<dbReference type="EMBL" id="VNHU01000007">
    <property type="protein sequence ID" value="TYP72175.1"/>
    <property type="molecule type" value="Genomic_DNA"/>
</dbReference>
<evidence type="ECO:0000313" key="7">
    <source>
        <dbReference type="Proteomes" id="UP000324376"/>
    </source>
</evidence>
<protein>
    <submittedName>
        <fullName evidence="6">Acetylornithine aminotransferase</fullName>
    </submittedName>
</protein>
<name>A0A5S5BYD1_9FLAO</name>
<accession>A0A5S5BYD1</accession>
<keyword evidence="4 5" id="KW-0663">Pyridoxal phosphate</keyword>
<comment type="caution">
    <text evidence="6">The sequence shown here is derived from an EMBL/GenBank/DDBJ whole genome shotgun (WGS) entry which is preliminary data.</text>
</comment>
<evidence type="ECO:0000313" key="6">
    <source>
        <dbReference type="EMBL" id="TYP72175.1"/>
    </source>
</evidence>
<dbReference type="InterPro" id="IPR015421">
    <property type="entry name" value="PyrdxlP-dep_Trfase_major"/>
</dbReference>
<dbReference type="OrthoDB" id="9801052at2"/>
<evidence type="ECO:0000256" key="4">
    <source>
        <dbReference type="ARBA" id="ARBA00022898"/>
    </source>
</evidence>
<gene>
    <name evidence="6" type="ORF">BD809_10759</name>
</gene>
<keyword evidence="7" id="KW-1185">Reference proteome</keyword>
<dbReference type="Proteomes" id="UP000324376">
    <property type="component" value="Unassembled WGS sequence"/>
</dbReference>
<dbReference type="PIRSF" id="PIRSF000521">
    <property type="entry name" value="Transaminase_4ab_Lys_Orn"/>
    <property type="match status" value="1"/>
</dbReference>
<dbReference type="CDD" id="cd00610">
    <property type="entry name" value="OAT_like"/>
    <property type="match status" value="1"/>
</dbReference>
<sequence length="390" mass="42452">MKLFDVYPLYDIEPVRALNCTVEDVNNTQYLDLYGGHAVISIGHAHPHYVESIKNQLDSIGFYSNAVQNSLQLKLAKKLGELSGYSDYQLFLCNSGAEANENALKLASFHTNKARIVGFTNGFHGRTSAAVSVTDNANIIAPLNKQHDVTLLPLNKIEMVAKELGKGDVCAVIIEPIQGVGGLDEGSSQFFQALAKVCKANDVLLILDEVQAGYGRTGKFFAHQHHGITPDIISVAKGMGNGFPMGGILIAPHIKASHGLLGTTFGGNHLACAAGIAVLEVIEEESLLKNAKAIGQYFYEQVITIQQVQAVKGRGLMLGLQFDFEVGPLRNALLYKHLIFTGAAKDKHVLRILPPLTITEIEVDQFIKALRSELVEKEIPEHFKTKVSLK</sequence>
<dbReference type="InterPro" id="IPR049704">
    <property type="entry name" value="Aminotrans_3_PPA_site"/>
</dbReference>
<dbReference type="Gene3D" id="3.40.640.10">
    <property type="entry name" value="Type I PLP-dependent aspartate aminotransferase-like (Major domain)"/>
    <property type="match status" value="1"/>
</dbReference>